<feature type="signal peptide" evidence="1">
    <location>
        <begin position="1"/>
        <end position="29"/>
    </location>
</feature>
<dbReference type="Proteomes" id="UP000799324">
    <property type="component" value="Unassembled WGS sequence"/>
</dbReference>
<evidence type="ECO:0008006" key="4">
    <source>
        <dbReference type="Google" id="ProtNLM"/>
    </source>
</evidence>
<evidence type="ECO:0000313" key="2">
    <source>
        <dbReference type="EMBL" id="KAF2661765.1"/>
    </source>
</evidence>
<sequence length="277" mass="31002">MTTMFLYRRSIFLLPLLLSSACCTYQTLGCNVGTEGADIDQAVSDVVTMAITVVAALTTGKVNGNEDVFRGAYDPLFNHIQRRRTDPNRWEDTDYYSRPNGLRMPVGVKNGANKPGTVGSYTTIGYKHDDQWDTSSYSHIYIEEARRRPPASTQRDLRRYPDIVSGGLDKRYTYIENIKPLAQTVMHELLHAIGGLTDADPTTGKRSYRISDGPNSNMYGWLSCNKQRTLGISNANIADCITYLAQAIYLQIQGKDTYWSTGEVDPDTLHPKWLPGV</sequence>
<proteinExistence type="predicted"/>
<keyword evidence="1" id="KW-0732">Signal</keyword>
<evidence type="ECO:0000313" key="3">
    <source>
        <dbReference type="Proteomes" id="UP000799324"/>
    </source>
</evidence>
<dbReference type="OrthoDB" id="4727969at2759"/>
<feature type="chain" id="PRO_5025390358" description="Lysine-specific metallo-endopeptidase domain-containing protein" evidence="1">
    <location>
        <begin position="30"/>
        <end position="277"/>
    </location>
</feature>
<dbReference type="EMBL" id="MU004292">
    <property type="protein sequence ID" value="KAF2661765.1"/>
    <property type="molecule type" value="Genomic_DNA"/>
</dbReference>
<accession>A0A6A6TNX9</accession>
<name>A0A6A6TNX9_9PLEO</name>
<protein>
    <recommendedName>
        <fullName evidence="4">Lysine-specific metallo-endopeptidase domain-containing protein</fullName>
    </recommendedName>
</protein>
<evidence type="ECO:0000256" key="1">
    <source>
        <dbReference type="SAM" id="SignalP"/>
    </source>
</evidence>
<keyword evidence="3" id="KW-1185">Reference proteome</keyword>
<reference evidence="2" key="1">
    <citation type="journal article" date="2020" name="Stud. Mycol.">
        <title>101 Dothideomycetes genomes: a test case for predicting lifestyles and emergence of pathogens.</title>
        <authorList>
            <person name="Haridas S."/>
            <person name="Albert R."/>
            <person name="Binder M."/>
            <person name="Bloem J."/>
            <person name="Labutti K."/>
            <person name="Salamov A."/>
            <person name="Andreopoulos B."/>
            <person name="Baker S."/>
            <person name="Barry K."/>
            <person name="Bills G."/>
            <person name="Bluhm B."/>
            <person name="Cannon C."/>
            <person name="Castanera R."/>
            <person name="Culley D."/>
            <person name="Daum C."/>
            <person name="Ezra D."/>
            <person name="Gonzalez J."/>
            <person name="Henrissat B."/>
            <person name="Kuo A."/>
            <person name="Liang C."/>
            <person name="Lipzen A."/>
            <person name="Lutzoni F."/>
            <person name="Magnuson J."/>
            <person name="Mondo S."/>
            <person name="Nolan M."/>
            <person name="Ohm R."/>
            <person name="Pangilinan J."/>
            <person name="Park H.-J."/>
            <person name="Ramirez L."/>
            <person name="Alfaro M."/>
            <person name="Sun H."/>
            <person name="Tritt A."/>
            <person name="Yoshinaga Y."/>
            <person name="Zwiers L.-H."/>
            <person name="Turgeon B."/>
            <person name="Goodwin S."/>
            <person name="Spatafora J."/>
            <person name="Crous P."/>
            <person name="Grigoriev I."/>
        </authorList>
    </citation>
    <scope>NUCLEOTIDE SEQUENCE</scope>
    <source>
        <strain evidence="2">CBS 122681</strain>
    </source>
</reference>
<organism evidence="2 3">
    <name type="scientific">Lophiostoma macrostomum CBS 122681</name>
    <dbReference type="NCBI Taxonomy" id="1314788"/>
    <lineage>
        <taxon>Eukaryota</taxon>
        <taxon>Fungi</taxon>
        <taxon>Dikarya</taxon>
        <taxon>Ascomycota</taxon>
        <taxon>Pezizomycotina</taxon>
        <taxon>Dothideomycetes</taxon>
        <taxon>Pleosporomycetidae</taxon>
        <taxon>Pleosporales</taxon>
        <taxon>Lophiostomataceae</taxon>
        <taxon>Lophiostoma</taxon>
    </lineage>
</organism>
<dbReference type="AlphaFoldDB" id="A0A6A6TNX9"/>
<gene>
    <name evidence="2" type="ORF">K491DRAFT_647027</name>
</gene>